<sequence length="195" mass="20709">MRALLFFLLLALPCRAEEMPALYSVTGVAAWDVLNIRERPEAGAPILGTLAPDATGVELLAVEGDWALVNAGERAGYASLRYLEREAGPDWNALKQPLTCLGTEPFWSLRIDPAQGTARLSTPEAEGEPLPIRQAWPGQPRARAAALSLPVGMVVLSPAACSDGMSDRSYGIAADLFLDSPAPDRLGGCCTIQPP</sequence>
<evidence type="ECO:0000256" key="1">
    <source>
        <dbReference type="SAM" id="SignalP"/>
    </source>
</evidence>
<organism evidence="3 4">
    <name type="scientific">Tabrizicola soli</name>
    <dbReference type="NCBI Taxonomy" id="2185115"/>
    <lineage>
        <taxon>Bacteria</taxon>
        <taxon>Pseudomonadati</taxon>
        <taxon>Pseudomonadota</taxon>
        <taxon>Alphaproteobacteria</taxon>
        <taxon>Rhodobacterales</taxon>
        <taxon>Paracoccaceae</taxon>
        <taxon>Tabrizicola</taxon>
    </lineage>
</organism>
<feature type="signal peptide" evidence="1">
    <location>
        <begin position="1"/>
        <end position="16"/>
    </location>
</feature>
<keyword evidence="4" id="KW-1185">Reference proteome</keyword>
<feature type="chain" id="PRO_5045258521" evidence="1">
    <location>
        <begin position="17"/>
        <end position="195"/>
    </location>
</feature>
<evidence type="ECO:0000259" key="2">
    <source>
        <dbReference type="Pfam" id="PF08239"/>
    </source>
</evidence>
<dbReference type="Pfam" id="PF08239">
    <property type="entry name" value="SH3_3"/>
    <property type="match status" value="1"/>
</dbReference>
<dbReference type="InterPro" id="IPR003646">
    <property type="entry name" value="SH3-like_bac-type"/>
</dbReference>
<keyword evidence="1" id="KW-0732">Signal</keyword>
<reference evidence="4" key="1">
    <citation type="journal article" date="2019" name="Int. J. Syst. Evol. Microbiol.">
        <title>The Global Catalogue of Microorganisms (GCM) 10K type strain sequencing project: providing services to taxonomists for standard genome sequencing and annotation.</title>
        <authorList>
            <consortium name="The Broad Institute Genomics Platform"/>
            <consortium name="The Broad Institute Genome Sequencing Center for Infectious Disease"/>
            <person name="Wu L."/>
            <person name="Ma J."/>
        </authorList>
    </citation>
    <scope>NUCLEOTIDE SEQUENCE [LARGE SCALE GENOMIC DNA]</scope>
    <source>
        <strain evidence="4">KCTC 62102</strain>
    </source>
</reference>
<evidence type="ECO:0000313" key="4">
    <source>
        <dbReference type="Proteomes" id="UP001595445"/>
    </source>
</evidence>
<dbReference type="Gene3D" id="2.30.30.40">
    <property type="entry name" value="SH3 Domains"/>
    <property type="match status" value="1"/>
</dbReference>
<comment type="caution">
    <text evidence="3">The sequence shown here is derived from an EMBL/GenBank/DDBJ whole genome shotgun (WGS) entry which is preliminary data.</text>
</comment>
<protein>
    <submittedName>
        <fullName evidence="3">COG3650 family protein</fullName>
    </submittedName>
</protein>
<proteinExistence type="predicted"/>
<dbReference type="Proteomes" id="UP001595445">
    <property type="component" value="Unassembled WGS sequence"/>
</dbReference>
<dbReference type="RefSeq" id="WP_197643600.1">
    <property type="nucleotide sequence ID" value="NZ_JAEACP010000009.1"/>
</dbReference>
<gene>
    <name evidence="3" type="ORF">ACFOD6_22195</name>
</gene>
<evidence type="ECO:0000313" key="3">
    <source>
        <dbReference type="EMBL" id="MFC3088761.1"/>
    </source>
</evidence>
<name>A0ABV7E041_9RHOB</name>
<accession>A0ABV7E041</accession>
<dbReference type="EMBL" id="JBHRSM010000055">
    <property type="protein sequence ID" value="MFC3088761.1"/>
    <property type="molecule type" value="Genomic_DNA"/>
</dbReference>
<feature type="domain" description="SH3b" evidence="2">
    <location>
        <begin position="32"/>
        <end position="84"/>
    </location>
</feature>